<gene>
    <name evidence="1" type="ORF">ACOLOM_LOCUS4995</name>
</gene>
<feature type="non-terminal residue" evidence="1">
    <location>
        <position position="1"/>
    </location>
</feature>
<reference evidence="1" key="1">
    <citation type="submission" date="2021-06" db="EMBL/GenBank/DDBJ databases">
        <authorList>
            <person name="Kallberg Y."/>
            <person name="Tangrot J."/>
            <person name="Rosling A."/>
        </authorList>
    </citation>
    <scope>NUCLEOTIDE SEQUENCE</scope>
    <source>
        <strain evidence="1">CL356</strain>
    </source>
</reference>
<name>A0ACA9LWA2_9GLOM</name>
<evidence type="ECO:0000313" key="2">
    <source>
        <dbReference type="Proteomes" id="UP000789525"/>
    </source>
</evidence>
<keyword evidence="2" id="KW-1185">Reference proteome</keyword>
<evidence type="ECO:0000313" key="1">
    <source>
        <dbReference type="EMBL" id="CAG8554696.1"/>
    </source>
</evidence>
<protein>
    <submittedName>
        <fullName evidence="1">7820_t:CDS:1</fullName>
    </submittedName>
</protein>
<organism evidence="1 2">
    <name type="scientific">Acaulospora colombiana</name>
    <dbReference type="NCBI Taxonomy" id="27376"/>
    <lineage>
        <taxon>Eukaryota</taxon>
        <taxon>Fungi</taxon>
        <taxon>Fungi incertae sedis</taxon>
        <taxon>Mucoromycota</taxon>
        <taxon>Glomeromycotina</taxon>
        <taxon>Glomeromycetes</taxon>
        <taxon>Diversisporales</taxon>
        <taxon>Acaulosporaceae</taxon>
        <taxon>Acaulospora</taxon>
    </lineage>
</organism>
<comment type="caution">
    <text evidence="1">The sequence shown here is derived from an EMBL/GenBank/DDBJ whole genome shotgun (WGS) entry which is preliminary data.</text>
</comment>
<sequence>DLHYAEVVTYNPREVTQTSSPNSLIYFNTLINNEHYKRLLKQEINTWREHITMGVRELLGYGASDKSHRKEKTKGIKDIQQEKRKGRRVGAEGSIDMDVDSEQPAENPATSQPESKGLGQTKVWHKTLGKLDPELRVTAWFACNACQFLEPRYRRRGVFDFFGMCNHQCQRPDLKKKDPLLWSITNFSRALHAIETTKAMLDILCLDEEDPETKTACFDGLWLCRNCPETMKAMQWEDLRLEKISMGKAMDREQLRAEDKRPFTVSKLLLNKKEAGKKKLFCVHCMPSSEALLRAKFQGPGQMSQKGAPKAMDIHGIRQHLKVKLKLAKRQGIVLNMCVGVEFNLSTSDPPDKTVDSTQEAGSPYGNWNPDFGELENLGIGHVVQEHIVNSASRVNMLQTIIATIKHEQDEILIYIAKCTAHPGDILSLTYTCQHLHKLFAHEESRSIWKHARDHIMLIRRLDIIDRTSNPKNSHLANDVCARWINRPIPPPFPGQTEMCLAQLLFGQKSCPYCKKEHNDIPRHPVLGVTLCEVSLHPLPSLPLMKLPNLPQHRIVGEIMRPYSTIPLVEFFTELGSPNHKELLEGEIITWQKQATVGARRLLGYSEGSESHSSMKNKAAKKTRREKGIIKHIYGKSRINRDSGSKHSVQNRAEKRLDSEASSQLTVWRKAFGKLDPEIRVTAWFICNVCRSLEPRARRRGVLDFLDMCAHQCQRPNCSTKNPIPWAITNFTLALHAVDTTRAMLEILGLNEEDPKTKTKCFAGLWICQNCPETMKAMQWEDLIRHCNRHPIQRLEKISVDDAIDREQARGEGRRLFTVSQLLSNKREGNKKRLLCAQCLPTSEALCRAKSRVSEQTNENGLPKAMDIHGLRQHLKVKFVGFVMVL</sequence>
<proteinExistence type="predicted"/>
<accession>A0ACA9LWA2</accession>
<dbReference type="EMBL" id="CAJVPT010008723">
    <property type="protein sequence ID" value="CAG8554696.1"/>
    <property type="molecule type" value="Genomic_DNA"/>
</dbReference>
<dbReference type="Proteomes" id="UP000789525">
    <property type="component" value="Unassembled WGS sequence"/>
</dbReference>